<keyword evidence="1" id="KW-1133">Transmembrane helix</keyword>
<keyword evidence="3" id="KW-1185">Reference proteome</keyword>
<feature type="transmembrane region" description="Helical" evidence="1">
    <location>
        <begin position="12"/>
        <end position="30"/>
    </location>
</feature>
<dbReference type="GO" id="GO:0016020">
    <property type="term" value="C:membrane"/>
    <property type="evidence" value="ECO:0007669"/>
    <property type="project" value="InterPro"/>
</dbReference>
<dbReference type="Pfam" id="PF04186">
    <property type="entry name" value="FxsA"/>
    <property type="match status" value="1"/>
</dbReference>
<accession>A0A6M0K548</accession>
<dbReference type="PANTHER" id="PTHR35335:SF1">
    <property type="entry name" value="UPF0716 PROTEIN FXSA"/>
    <property type="match status" value="1"/>
</dbReference>
<dbReference type="InterPro" id="IPR007313">
    <property type="entry name" value="FxsA"/>
</dbReference>
<feature type="transmembrane region" description="Helical" evidence="1">
    <location>
        <begin position="42"/>
        <end position="64"/>
    </location>
</feature>
<keyword evidence="1" id="KW-0472">Membrane</keyword>
<protein>
    <submittedName>
        <fullName evidence="2">FxsA family protein</fullName>
    </submittedName>
</protein>
<proteinExistence type="predicted"/>
<evidence type="ECO:0000313" key="2">
    <source>
        <dbReference type="EMBL" id="NEV63485.1"/>
    </source>
</evidence>
<dbReference type="Proteomes" id="UP000483379">
    <property type="component" value="Unassembled WGS sequence"/>
</dbReference>
<dbReference type="NCBIfam" id="NF008528">
    <property type="entry name" value="PRK11463.1-2"/>
    <property type="match status" value="1"/>
</dbReference>
<reference evidence="2 3" key="1">
    <citation type="submission" date="2020-02" db="EMBL/GenBank/DDBJ databases">
        <title>Genome sequences of Thiorhodococcus mannitoliphagus and Thiorhodococcus minor, purple sulfur photosynthetic bacteria in the gammaproteobacterial family, Chromatiaceae.</title>
        <authorList>
            <person name="Aviles F.A."/>
            <person name="Meyer T.E."/>
            <person name="Kyndt J.A."/>
        </authorList>
    </citation>
    <scope>NUCLEOTIDE SEQUENCE [LARGE SCALE GENOMIC DNA]</scope>
    <source>
        <strain evidence="2 3">DSM 11518</strain>
    </source>
</reference>
<keyword evidence="1" id="KW-0812">Transmembrane</keyword>
<comment type="caution">
    <text evidence="2">The sequence shown here is derived from an EMBL/GenBank/DDBJ whole genome shotgun (WGS) entry which is preliminary data.</text>
</comment>
<dbReference type="AlphaFoldDB" id="A0A6M0K548"/>
<organism evidence="2 3">
    <name type="scientific">Thiorhodococcus minor</name>
    <dbReference type="NCBI Taxonomy" id="57489"/>
    <lineage>
        <taxon>Bacteria</taxon>
        <taxon>Pseudomonadati</taxon>
        <taxon>Pseudomonadota</taxon>
        <taxon>Gammaproteobacteria</taxon>
        <taxon>Chromatiales</taxon>
        <taxon>Chromatiaceae</taxon>
        <taxon>Thiorhodococcus</taxon>
    </lineage>
</organism>
<dbReference type="PANTHER" id="PTHR35335">
    <property type="entry name" value="UPF0716 PROTEIN FXSA"/>
    <property type="match status" value="1"/>
</dbReference>
<evidence type="ECO:0000313" key="3">
    <source>
        <dbReference type="Proteomes" id="UP000483379"/>
    </source>
</evidence>
<sequence>MGFILRRTNKVLLFLLLFIGLPLIEIYFLIEVGSEIGALPTIALSILTAVIGTWLVRLQGFGVLMRVRGMMDQGEVPALEVLDGALILVAGLFLLLPGFLTDIVGFALLVPPLRHWVVGRYVQVVPVRGQAASRHQETRVIEGDYRRDD</sequence>
<evidence type="ECO:0000256" key="1">
    <source>
        <dbReference type="SAM" id="Phobius"/>
    </source>
</evidence>
<name>A0A6M0K548_9GAMM</name>
<dbReference type="EMBL" id="JAAIJQ010000052">
    <property type="protein sequence ID" value="NEV63485.1"/>
    <property type="molecule type" value="Genomic_DNA"/>
</dbReference>
<gene>
    <name evidence="2" type="ORF">G3446_16590</name>
</gene>
<feature type="transmembrane region" description="Helical" evidence="1">
    <location>
        <begin position="85"/>
        <end position="110"/>
    </location>
</feature>